<dbReference type="Proteomes" id="UP000324222">
    <property type="component" value="Unassembled WGS sequence"/>
</dbReference>
<comment type="caution">
    <text evidence="2">The sequence shown here is derived from an EMBL/GenBank/DDBJ whole genome shotgun (WGS) entry which is preliminary data.</text>
</comment>
<keyword evidence="3" id="KW-1185">Reference proteome</keyword>
<organism evidence="2 3">
    <name type="scientific">Portunus trituberculatus</name>
    <name type="common">Swimming crab</name>
    <name type="synonym">Neptunus trituberculatus</name>
    <dbReference type="NCBI Taxonomy" id="210409"/>
    <lineage>
        <taxon>Eukaryota</taxon>
        <taxon>Metazoa</taxon>
        <taxon>Ecdysozoa</taxon>
        <taxon>Arthropoda</taxon>
        <taxon>Crustacea</taxon>
        <taxon>Multicrustacea</taxon>
        <taxon>Malacostraca</taxon>
        <taxon>Eumalacostraca</taxon>
        <taxon>Eucarida</taxon>
        <taxon>Decapoda</taxon>
        <taxon>Pleocyemata</taxon>
        <taxon>Brachyura</taxon>
        <taxon>Eubrachyura</taxon>
        <taxon>Portunoidea</taxon>
        <taxon>Portunidae</taxon>
        <taxon>Portuninae</taxon>
        <taxon>Portunus</taxon>
    </lineage>
</organism>
<feature type="compositionally biased region" description="Pro residues" evidence="1">
    <location>
        <begin position="12"/>
        <end position="30"/>
    </location>
</feature>
<name>A0A5B7JC52_PORTR</name>
<evidence type="ECO:0000313" key="3">
    <source>
        <dbReference type="Proteomes" id="UP000324222"/>
    </source>
</evidence>
<protein>
    <submittedName>
        <fullName evidence="2">Uncharacterized protein</fullName>
    </submittedName>
</protein>
<proteinExistence type="predicted"/>
<gene>
    <name evidence="2" type="ORF">E2C01_085951</name>
</gene>
<accession>A0A5B7JC52</accession>
<dbReference type="AlphaFoldDB" id="A0A5B7JC52"/>
<sequence length="200" mass="22190">MGEARHESTATLPPPPPPPTPPPPPPPPPSQRDRDRQTDRQSVLNSSATHHNHHTLLHTFSKSHLTIFLLFNYLKHIGFREPRTSSLIRIRQGFPRTQHPRREGSFTLITTPGRSASRPRFPSAKLTMNTVDPANLPSQPSCRALQAVQYSPQLSRCMARQVVNVRCGPLPPPPPTPALTHPRPSSAYLPPTHSPPGFMP</sequence>
<reference evidence="2 3" key="1">
    <citation type="submission" date="2019-05" db="EMBL/GenBank/DDBJ databases">
        <title>Another draft genome of Portunus trituberculatus and its Hox gene families provides insights of decapod evolution.</title>
        <authorList>
            <person name="Jeong J.-H."/>
            <person name="Song I."/>
            <person name="Kim S."/>
            <person name="Choi T."/>
            <person name="Kim D."/>
            <person name="Ryu S."/>
            <person name="Kim W."/>
        </authorList>
    </citation>
    <scope>NUCLEOTIDE SEQUENCE [LARGE SCALE GENOMIC DNA]</scope>
    <source>
        <tissue evidence="2">Muscle</tissue>
    </source>
</reference>
<feature type="compositionally biased region" description="Low complexity" evidence="1">
    <location>
        <begin position="40"/>
        <end position="49"/>
    </location>
</feature>
<feature type="region of interest" description="Disordered" evidence="1">
    <location>
        <begin position="1"/>
        <end position="50"/>
    </location>
</feature>
<feature type="region of interest" description="Disordered" evidence="1">
    <location>
        <begin position="173"/>
        <end position="200"/>
    </location>
</feature>
<evidence type="ECO:0000313" key="2">
    <source>
        <dbReference type="EMBL" id="MPC90947.1"/>
    </source>
</evidence>
<dbReference type="EMBL" id="VSRR010086075">
    <property type="protein sequence ID" value="MPC90947.1"/>
    <property type="molecule type" value="Genomic_DNA"/>
</dbReference>
<evidence type="ECO:0000256" key="1">
    <source>
        <dbReference type="SAM" id="MobiDB-lite"/>
    </source>
</evidence>